<dbReference type="Pfam" id="PF00364">
    <property type="entry name" value="Biotin_lipoyl"/>
    <property type="match status" value="1"/>
</dbReference>
<keyword evidence="5 9" id="KW-0276">Fatty acid metabolism</keyword>
<evidence type="ECO:0000256" key="1">
    <source>
        <dbReference type="ARBA" id="ARBA00003761"/>
    </source>
</evidence>
<sequence length="165" mass="17422">MTQSGFDTKLVKDLARILRDTDLSEIEVENQGVRVRVVRQANVTPIVPAPQPIQLPVPVAKQPSVTQIPPSPHLSAPATASSTGLNKHQGAVPSPMVGTVYTQPEPGASAFVTVGDSVKEGQQLFIIEAMKTMNPVLAPCAGIVTAILVHDAQPVEYGEALCVIE</sequence>
<evidence type="ECO:0000313" key="12">
    <source>
        <dbReference type="EMBL" id="GIU67268.1"/>
    </source>
</evidence>
<evidence type="ECO:0000313" key="13">
    <source>
        <dbReference type="Proteomes" id="UP001161064"/>
    </source>
</evidence>
<evidence type="ECO:0000256" key="10">
    <source>
        <dbReference type="SAM" id="MobiDB-lite"/>
    </source>
</evidence>
<dbReference type="NCBIfam" id="TIGR00531">
    <property type="entry name" value="BCCP"/>
    <property type="match status" value="1"/>
</dbReference>
<evidence type="ECO:0000256" key="6">
    <source>
        <dbReference type="ARBA" id="ARBA00023098"/>
    </source>
</evidence>
<dbReference type="Gene3D" id="2.40.50.100">
    <property type="match status" value="1"/>
</dbReference>
<evidence type="ECO:0000256" key="7">
    <source>
        <dbReference type="ARBA" id="ARBA00023160"/>
    </source>
</evidence>
<evidence type="ECO:0000256" key="4">
    <source>
        <dbReference type="ARBA" id="ARBA00022516"/>
    </source>
</evidence>
<dbReference type="InterPro" id="IPR050709">
    <property type="entry name" value="Biotin_Carboxyl_Carrier/Decarb"/>
</dbReference>
<evidence type="ECO:0000256" key="5">
    <source>
        <dbReference type="ARBA" id="ARBA00022832"/>
    </source>
</evidence>
<evidence type="ECO:0000259" key="11">
    <source>
        <dbReference type="PROSITE" id="PS50968"/>
    </source>
</evidence>
<dbReference type="PROSITE" id="PS00188">
    <property type="entry name" value="BIOTIN"/>
    <property type="match status" value="1"/>
</dbReference>
<dbReference type="InterPro" id="IPR000089">
    <property type="entry name" value="Biotin_lipoyl"/>
</dbReference>
<name>A0ABQ4PW75_9PROT</name>
<feature type="region of interest" description="Disordered" evidence="10">
    <location>
        <begin position="64"/>
        <end position="89"/>
    </location>
</feature>
<reference evidence="12" key="2">
    <citation type="journal article" date="2023" name="ISME Commun">
        <title>Characterization of a bloom-associated alphaproteobacterial lineage, 'Candidatus Phycosocius': insights into freshwater algal-bacterial interactions.</title>
        <authorList>
            <person name="Tanabe Y."/>
            <person name="Yamaguchi H."/>
            <person name="Yoshida M."/>
            <person name="Kai A."/>
            <person name="Okazaki Y."/>
        </authorList>
    </citation>
    <scope>NUCLEOTIDE SEQUENCE</scope>
    <source>
        <strain evidence="12">BOTRYCO-1</strain>
    </source>
</reference>
<comment type="pathway">
    <text evidence="2 9">Lipid metabolism; fatty acid biosynthesis.</text>
</comment>
<accession>A0ABQ4PW75</accession>
<evidence type="ECO:0000256" key="3">
    <source>
        <dbReference type="ARBA" id="ARBA00017562"/>
    </source>
</evidence>
<dbReference type="PANTHER" id="PTHR45266">
    <property type="entry name" value="OXALOACETATE DECARBOXYLASE ALPHA CHAIN"/>
    <property type="match status" value="1"/>
</dbReference>
<evidence type="ECO:0000256" key="2">
    <source>
        <dbReference type="ARBA" id="ARBA00005194"/>
    </source>
</evidence>
<dbReference type="SUPFAM" id="SSF51230">
    <property type="entry name" value="Single hybrid motif"/>
    <property type="match status" value="1"/>
</dbReference>
<feature type="domain" description="Lipoyl-binding" evidence="11">
    <location>
        <begin position="89"/>
        <end position="165"/>
    </location>
</feature>
<organism evidence="12 13">
    <name type="scientific">Candidatus Phycosocius spiralis</name>
    <dbReference type="NCBI Taxonomy" id="2815099"/>
    <lineage>
        <taxon>Bacteria</taxon>
        <taxon>Pseudomonadati</taxon>
        <taxon>Pseudomonadota</taxon>
        <taxon>Alphaproteobacteria</taxon>
        <taxon>Caulobacterales</taxon>
        <taxon>Caulobacterales incertae sedis</taxon>
        <taxon>Candidatus Phycosocius</taxon>
    </lineage>
</organism>
<evidence type="ECO:0000256" key="8">
    <source>
        <dbReference type="ARBA" id="ARBA00023267"/>
    </source>
</evidence>
<dbReference type="RefSeq" id="WP_284360086.1">
    <property type="nucleotide sequence ID" value="NZ_BPFZ01000008.1"/>
</dbReference>
<keyword evidence="4 9" id="KW-0444">Lipid biosynthesis</keyword>
<protein>
    <recommendedName>
        <fullName evidence="3 9">Biotin carboxyl carrier protein of acetyl-CoA carboxylase</fullName>
    </recommendedName>
</protein>
<dbReference type="InterPro" id="IPR001249">
    <property type="entry name" value="AcCoA_biotinCC"/>
</dbReference>
<proteinExistence type="predicted"/>
<keyword evidence="8 9" id="KW-0092">Biotin</keyword>
<dbReference type="InterPro" id="IPR001882">
    <property type="entry name" value="Biotin_BS"/>
</dbReference>
<keyword evidence="7 9" id="KW-0275">Fatty acid biosynthesis</keyword>
<keyword evidence="6 9" id="KW-0443">Lipid metabolism</keyword>
<dbReference type="PRINTS" id="PR01071">
    <property type="entry name" value="ACOABIOTINCC"/>
</dbReference>
<dbReference type="Proteomes" id="UP001161064">
    <property type="component" value="Unassembled WGS sequence"/>
</dbReference>
<evidence type="ECO:0000256" key="9">
    <source>
        <dbReference type="RuleBase" id="RU364072"/>
    </source>
</evidence>
<dbReference type="CDD" id="cd06850">
    <property type="entry name" value="biotinyl_domain"/>
    <property type="match status" value="1"/>
</dbReference>
<dbReference type="InterPro" id="IPR011053">
    <property type="entry name" value="Single_hybrid_motif"/>
</dbReference>
<dbReference type="PROSITE" id="PS50968">
    <property type="entry name" value="BIOTINYL_LIPOYL"/>
    <property type="match status" value="1"/>
</dbReference>
<comment type="caution">
    <text evidence="12">The sequence shown here is derived from an EMBL/GenBank/DDBJ whole genome shotgun (WGS) entry which is preliminary data.</text>
</comment>
<keyword evidence="13" id="KW-1185">Reference proteome</keyword>
<gene>
    <name evidence="12" type="primary">accB</name>
    <name evidence="12" type="ORF">PsB1_1422</name>
</gene>
<dbReference type="EMBL" id="BPFZ01000008">
    <property type="protein sequence ID" value="GIU67268.1"/>
    <property type="molecule type" value="Genomic_DNA"/>
</dbReference>
<reference evidence="12" key="1">
    <citation type="submission" date="2021-05" db="EMBL/GenBank/DDBJ databases">
        <authorList>
            <person name="Tanabe Y."/>
        </authorList>
    </citation>
    <scope>NUCLEOTIDE SEQUENCE</scope>
    <source>
        <strain evidence="12">BOTRYCO-1</strain>
    </source>
</reference>
<dbReference type="PANTHER" id="PTHR45266:SF3">
    <property type="entry name" value="OXALOACETATE DECARBOXYLASE ALPHA CHAIN"/>
    <property type="match status" value="1"/>
</dbReference>
<comment type="function">
    <text evidence="1 9">This protein is a component of the acetyl coenzyme A carboxylase complex; first, biotin carboxylase catalyzes the carboxylation of the carrier protein and then the transcarboxylase transfers the carboxyl group to form malonyl-CoA.</text>
</comment>